<evidence type="ECO:0000313" key="3">
    <source>
        <dbReference type="EMBL" id="MBK1725994.1"/>
    </source>
</evidence>
<feature type="region of interest" description="Disordered" evidence="1">
    <location>
        <begin position="1"/>
        <end position="144"/>
    </location>
</feature>
<dbReference type="Pfam" id="PF10263">
    <property type="entry name" value="SprT-like"/>
    <property type="match status" value="1"/>
</dbReference>
<proteinExistence type="predicted"/>
<dbReference type="SMART" id="SM00731">
    <property type="entry name" value="SprT"/>
    <property type="match status" value="1"/>
</dbReference>
<protein>
    <recommendedName>
        <fullName evidence="2">SprT-like domain-containing protein</fullName>
    </recommendedName>
</protein>
<dbReference type="PANTHER" id="PTHR38773:SF1">
    <property type="entry name" value="PROTEIN SPRT"/>
    <property type="match status" value="1"/>
</dbReference>
<reference evidence="3 4" key="1">
    <citation type="journal article" date="2020" name="Microorganisms">
        <title>Osmotic Adaptation and Compatible Solute Biosynthesis of Phototrophic Bacteria as Revealed from Genome Analyses.</title>
        <authorList>
            <person name="Imhoff J.F."/>
            <person name="Rahn T."/>
            <person name="Kunzel S."/>
            <person name="Keller A."/>
            <person name="Neulinger S.C."/>
        </authorList>
    </citation>
    <scope>NUCLEOTIDE SEQUENCE [LARGE SCALE GENOMIC DNA]</scope>
    <source>
        <strain evidence="3 4">DSM 15116</strain>
    </source>
</reference>
<dbReference type="InterPro" id="IPR006640">
    <property type="entry name" value="SprT-like_domain"/>
</dbReference>
<dbReference type="EMBL" id="NRSH01000018">
    <property type="protein sequence ID" value="MBK1725994.1"/>
    <property type="molecule type" value="Genomic_DNA"/>
</dbReference>
<name>A0ABS1E6S3_9GAMM</name>
<feature type="domain" description="SprT-like" evidence="2">
    <location>
        <begin position="141"/>
        <end position="305"/>
    </location>
</feature>
<accession>A0ABS1E6S3</accession>
<evidence type="ECO:0000259" key="2">
    <source>
        <dbReference type="SMART" id="SM00731"/>
    </source>
</evidence>
<feature type="compositionally biased region" description="Gly residues" evidence="1">
    <location>
        <begin position="121"/>
        <end position="137"/>
    </location>
</feature>
<comment type="caution">
    <text evidence="3">The sequence shown here is derived from an EMBL/GenBank/DDBJ whole genome shotgun (WGS) entry which is preliminary data.</text>
</comment>
<evidence type="ECO:0000256" key="1">
    <source>
        <dbReference type="SAM" id="MobiDB-lite"/>
    </source>
</evidence>
<dbReference type="PANTHER" id="PTHR38773">
    <property type="entry name" value="PROTEIN SPRT"/>
    <property type="match status" value="1"/>
</dbReference>
<evidence type="ECO:0000313" key="4">
    <source>
        <dbReference type="Proteomes" id="UP000738126"/>
    </source>
</evidence>
<sequence>MDKEGGPRAPEVPLRRPGEPAFGQGTAASASLPPLARPRGAPSVERPRRGGGSPPNAAPDYPCVERWIKQGAPTARSDLSEHQEPHLTPSSDSIRGSLESDDGTAEQVHRWVRPLEAGLGPRPGGRGGSRGDGGAGMSGEERVQRRMRTVEAAVGDWWWALVAAHPALGRRPVPGVEWLARGSSAGRADLQRWVVAFNRPLLAREDGYRTLLPETVVHELAHLAAFHLHGSRGHDRHWRALMAEMGLPAQRTHGLDVTGLPGVQRRWRYRCACGEHALSTTRHNRIRRGTQRYYCNRCRGELVRAEE</sequence>
<gene>
    <name evidence="3" type="ORF">CKO13_02960</name>
</gene>
<feature type="compositionally biased region" description="Low complexity" evidence="1">
    <location>
        <begin position="27"/>
        <end position="39"/>
    </location>
</feature>
<keyword evidence="4" id="KW-1185">Reference proteome</keyword>
<dbReference type="Proteomes" id="UP000738126">
    <property type="component" value="Unassembled WGS sequence"/>
</dbReference>
<organism evidence="3 4">
    <name type="scientific">Halorhodospira neutriphila</name>
    <dbReference type="NCBI Taxonomy" id="168379"/>
    <lineage>
        <taxon>Bacteria</taxon>
        <taxon>Pseudomonadati</taxon>
        <taxon>Pseudomonadota</taxon>
        <taxon>Gammaproteobacteria</taxon>
        <taxon>Chromatiales</taxon>
        <taxon>Ectothiorhodospiraceae</taxon>
        <taxon>Halorhodospira</taxon>
    </lineage>
</organism>